<sequence>MARNTSLLSLRDQLRAEIGASPNVAMGVNTVEQFDQLLRRTQERLWHDFDWSFGVIDRDEPLLAGQRYYAFDQDIDFDRICCAQVKYSELWHPISYGIGTDEMNNYDSDTGEASEPALRWRHYEGNQFEIWPIPTTNNQTLRFRAVRKLPPLIATTDTALLDDTLIVLFAAAEHLARTKAQDASAKLSQAQSHFNRLKGMGLKTDRFVYGGGLDEGRRIRYVGGRSVWDDRPS</sequence>
<organism evidence="2">
    <name type="scientific">uncultured Caudovirales phage</name>
    <dbReference type="NCBI Taxonomy" id="2100421"/>
    <lineage>
        <taxon>Viruses</taxon>
        <taxon>Duplodnaviria</taxon>
        <taxon>Heunggongvirae</taxon>
        <taxon>Uroviricota</taxon>
        <taxon>Caudoviricetes</taxon>
        <taxon>Peduoviridae</taxon>
        <taxon>Maltschvirus</taxon>
        <taxon>Maltschvirus maltsch</taxon>
    </lineage>
</organism>
<dbReference type="InterPro" id="IPR056209">
    <property type="entry name" value="SU10_adaptor"/>
</dbReference>
<evidence type="ECO:0000313" key="2">
    <source>
        <dbReference type="EMBL" id="CAB4163402.1"/>
    </source>
</evidence>
<protein>
    <submittedName>
        <fullName evidence="2">Uncharacterized protein</fullName>
    </submittedName>
</protein>
<name>A0A6J5NX85_9CAUD</name>
<reference evidence="2" key="1">
    <citation type="submission" date="2020-04" db="EMBL/GenBank/DDBJ databases">
        <authorList>
            <person name="Chiriac C."/>
            <person name="Salcher M."/>
            <person name="Ghai R."/>
            <person name="Kavagutti S V."/>
        </authorList>
    </citation>
    <scope>NUCLEOTIDE SEQUENCE</scope>
</reference>
<dbReference type="EMBL" id="LR796757">
    <property type="protein sequence ID" value="CAB4163402.1"/>
    <property type="molecule type" value="Genomic_DNA"/>
</dbReference>
<evidence type="ECO:0000313" key="1">
    <source>
        <dbReference type="EMBL" id="CAB4139216.1"/>
    </source>
</evidence>
<dbReference type="Pfam" id="PF24175">
    <property type="entry name" value="SU10_adaptor"/>
    <property type="match status" value="1"/>
</dbReference>
<gene>
    <name evidence="1" type="ORF">UFOVP339_28</name>
    <name evidence="2" type="ORF">UFOVP807_13</name>
</gene>
<accession>A0A6J5NX85</accession>
<dbReference type="EMBL" id="LR796355">
    <property type="protein sequence ID" value="CAB4139216.1"/>
    <property type="molecule type" value="Genomic_DNA"/>
</dbReference>
<proteinExistence type="predicted"/>